<organism evidence="2 3">
    <name type="scientific">Pseudonocardia alni</name>
    <name type="common">Amycolata alni</name>
    <dbReference type="NCBI Taxonomy" id="33907"/>
    <lineage>
        <taxon>Bacteria</taxon>
        <taxon>Bacillati</taxon>
        <taxon>Actinomycetota</taxon>
        <taxon>Actinomycetes</taxon>
        <taxon>Pseudonocardiales</taxon>
        <taxon>Pseudonocardiaceae</taxon>
        <taxon>Pseudonocardia</taxon>
    </lineage>
</organism>
<dbReference type="InterPro" id="IPR011010">
    <property type="entry name" value="DNA_brk_join_enz"/>
</dbReference>
<reference evidence="2 3" key="1">
    <citation type="submission" date="2020-07" db="EMBL/GenBank/DDBJ databases">
        <title>Sequencing the genomes of 1000 actinobacteria strains.</title>
        <authorList>
            <person name="Klenk H.-P."/>
        </authorList>
    </citation>
    <scope>NUCLEOTIDE SEQUENCE [LARGE SCALE GENOMIC DNA]</scope>
    <source>
        <strain evidence="2 3">DSM 44749</strain>
    </source>
</reference>
<dbReference type="Proteomes" id="UP000549695">
    <property type="component" value="Unassembled WGS sequence"/>
</dbReference>
<gene>
    <name evidence="2" type="ORF">HDA37_000730</name>
</gene>
<dbReference type="GO" id="GO:0003677">
    <property type="term" value="F:DNA binding"/>
    <property type="evidence" value="ECO:0007669"/>
    <property type="project" value="InterPro"/>
</dbReference>
<dbReference type="Gene3D" id="1.10.132.120">
    <property type="match status" value="1"/>
</dbReference>
<dbReference type="GeneID" id="98050550"/>
<evidence type="ECO:0000313" key="3">
    <source>
        <dbReference type="Proteomes" id="UP000549695"/>
    </source>
</evidence>
<evidence type="ECO:0000259" key="1">
    <source>
        <dbReference type="Pfam" id="PF21338"/>
    </source>
</evidence>
<proteinExistence type="predicted"/>
<dbReference type="SUPFAM" id="SSF55869">
    <property type="entry name" value="DNA topoisomerase I domain"/>
    <property type="match status" value="1"/>
</dbReference>
<dbReference type="Pfam" id="PF21338">
    <property type="entry name" value="Top1B_N_bact"/>
    <property type="match status" value="1"/>
</dbReference>
<comment type="caution">
    <text evidence="2">The sequence shown here is derived from an EMBL/GenBank/DDBJ whole genome shotgun (WGS) entry which is preliminary data.</text>
</comment>
<name>A0A852W206_PSEA5</name>
<protein>
    <submittedName>
        <fullName evidence="2">DNA topoisomerase IB</fullName>
    </submittedName>
</protein>
<keyword evidence="3" id="KW-1185">Reference proteome</keyword>
<dbReference type="RefSeq" id="WP_179760242.1">
    <property type="nucleotide sequence ID" value="NZ_BAAAJZ010000005.1"/>
</dbReference>
<dbReference type="InterPro" id="IPR035447">
    <property type="entry name" value="DNA_topo_I_N_sf"/>
</dbReference>
<evidence type="ECO:0000313" key="2">
    <source>
        <dbReference type="EMBL" id="NYG00445.1"/>
    </source>
</evidence>
<feature type="domain" description="DNA topoisomerase IB N-terminal" evidence="1">
    <location>
        <begin position="21"/>
        <end position="68"/>
    </location>
</feature>
<dbReference type="SUPFAM" id="SSF56349">
    <property type="entry name" value="DNA breaking-rejoining enzymes"/>
    <property type="match status" value="1"/>
</dbReference>
<sequence length="189" mass="20503">MRPTRAIPYRGGLTRRRRGRGFSYHDATGAAVAAPVRARIEELVIPSAWRGEWLSERDRDHIRAVGYDDADDHVRSLTDAAHTAKDLRTRNATVVAAVAFAEHGWAGGAGLSATALERAEAATTCRVARALGNTPAVARSSYVDPRVVRAFEEGHTVAAGLRCIPRGAGEHRTRVAVGRAVLRLLERHN</sequence>
<dbReference type="InterPro" id="IPR049331">
    <property type="entry name" value="Top1B_N_bact"/>
</dbReference>
<dbReference type="EMBL" id="JACCCZ010000001">
    <property type="protein sequence ID" value="NYG00445.1"/>
    <property type="molecule type" value="Genomic_DNA"/>
</dbReference>
<dbReference type="AlphaFoldDB" id="A0A852W206"/>
<accession>A0A852W206</accession>